<evidence type="ECO:0000256" key="4">
    <source>
        <dbReference type="ARBA" id="ARBA00022475"/>
    </source>
</evidence>
<dbReference type="EMBL" id="BAABAE010000001">
    <property type="protein sequence ID" value="GAA3730692.1"/>
    <property type="molecule type" value="Genomic_DNA"/>
</dbReference>
<dbReference type="Proteomes" id="UP001501004">
    <property type="component" value="Unassembled WGS sequence"/>
</dbReference>
<keyword evidence="5 8" id="KW-0812">Transmembrane</keyword>
<keyword evidence="3" id="KW-0813">Transport</keyword>
<dbReference type="Gene3D" id="1.25.40.600">
    <property type="match status" value="1"/>
</dbReference>
<protein>
    <submittedName>
        <fullName evidence="9">AmiS/UreI family transporter</fullName>
    </submittedName>
</protein>
<evidence type="ECO:0000256" key="8">
    <source>
        <dbReference type="SAM" id="Phobius"/>
    </source>
</evidence>
<keyword evidence="4" id="KW-1003">Cell membrane</keyword>
<evidence type="ECO:0000256" key="2">
    <source>
        <dbReference type="ARBA" id="ARBA00010068"/>
    </source>
</evidence>
<dbReference type="Pfam" id="PF02293">
    <property type="entry name" value="AmiS_UreI"/>
    <property type="match status" value="1"/>
</dbReference>
<keyword evidence="10" id="KW-1185">Reference proteome</keyword>
<proteinExistence type="inferred from homology"/>
<feature type="transmembrane region" description="Helical" evidence="8">
    <location>
        <begin position="30"/>
        <end position="49"/>
    </location>
</feature>
<comment type="caution">
    <text evidence="9">The sequence shown here is derived from an EMBL/GenBank/DDBJ whole genome shotgun (WGS) entry which is preliminary data.</text>
</comment>
<evidence type="ECO:0000256" key="6">
    <source>
        <dbReference type="ARBA" id="ARBA00022989"/>
    </source>
</evidence>
<organism evidence="9 10">
    <name type="scientific">Leifsonella bigeumensis</name>
    <dbReference type="NCBI Taxonomy" id="433643"/>
    <lineage>
        <taxon>Bacteria</taxon>
        <taxon>Bacillati</taxon>
        <taxon>Actinomycetota</taxon>
        <taxon>Actinomycetes</taxon>
        <taxon>Micrococcales</taxon>
        <taxon>Microbacteriaceae</taxon>
        <taxon>Leifsonella</taxon>
    </lineage>
</organism>
<evidence type="ECO:0000256" key="3">
    <source>
        <dbReference type="ARBA" id="ARBA00022448"/>
    </source>
</evidence>
<dbReference type="InterPro" id="IPR038523">
    <property type="entry name" value="AmiSUreI_transpt_sf"/>
</dbReference>
<evidence type="ECO:0000256" key="7">
    <source>
        <dbReference type="ARBA" id="ARBA00023136"/>
    </source>
</evidence>
<comment type="subcellular location">
    <subcellularLocation>
        <location evidence="1">Cell membrane</location>
        <topology evidence="1">Multi-pass membrane protein</topology>
    </subcellularLocation>
</comment>
<dbReference type="RefSeq" id="WP_344753173.1">
    <property type="nucleotide sequence ID" value="NZ_BAABAE010000001.1"/>
</dbReference>
<feature type="transmembrane region" description="Helical" evidence="8">
    <location>
        <begin position="140"/>
        <end position="161"/>
    </location>
</feature>
<feature type="transmembrane region" description="Helical" evidence="8">
    <location>
        <begin position="61"/>
        <end position="80"/>
    </location>
</feature>
<evidence type="ECO:0000313" key="10">
    <source>
        <dbReference type="Proteomes" id="UP001501004"/>
    </source>
</evidence>
<keyword evidence="7 8" id="KW-0472">Membrane</keyword>
<accession>A0ABP7F3N5</accession>
<feature type="transmembrane region" description="Helical" evidence="8">
    <location>
        <begin position="86"/>
        <end position="104"/>
    </location>
</feature>
<dbReference type="InterPro" id="IPR003211">
    <property type="entry name" value="AmiSUreI_transpt"/>
</dbReference>
<evidence type="ECO:0000256" key="5">
    <source>
        <dbReference type="ARBA" id="ARBA00022692"/>
    </source>
</evidence>
<evidence type="ECO:0000256" key="1">
    <source>
        <dbReference type="ARBA" id="ARBA00004651"/>
    </source>
</evidence>
<comment type="similarity">
    <text evidence="2">Belongs to the AmiS/UreI family.</text>
</comment>
<sequence length="214" mass="22949">MGNIGLLFVGIVLLVNGLNSLGIVPARSAAILNLFVGTMQVVLPTIILIQNSTDAAVINSTWPTYLFGITYLYFGLNILLKLEPEGFGWFSAFVAAIAFYHSIISIGPDPIFAVVWLTWAIMWSLFFLLLALGLSGLTRFTAWFLIILGIPSCTVTALFLFKGVWSTSPAAGLLALTALAGASVLAWLLARSNLARTLEPQPHQPASAQQPVTA</sequence>
<keyword evidence="6 8" id="KW-1133">Transmembrane helix</keyword>
<gene>
    <name evidence="9" type="ORF">GCM10022239_04090</name>
</gene>
<feature type="transmembrane region" description="Helical" evidence="8">
    <location>
        <begin position="111"/>
        <end position="134"/>
    </location>
</feature>
<reference evidence="10" key="1">
    <citation type="journal article" date="2019" name="Int. J. Syst. Evol. Microbiol.">
        <title>The Global Catalogue of Microorganisms (GCM) 10K type strain sequencing project: providing services to taxonomists for standard genome sequencing and annotation.</title>
        <authorList>
            <consortium name="The Broad Institute Genomics Platform"/>
            <consortium name="The Broad Institute Genome Sequencing Center for Infectious Disease"/>
            <person name="Wu L."/>
            <person name="Ma J."/>
        </authorList>
    </citation>
    <scope>NUCLEOTIDE SEQUENCE [LARGE SCALE GENOMIC DNA]</scope>
    <source>
        <strain evidence="10">JCM 16949</strain>
    </source>
</reference>
<evidence type="ECO:0000313" key="9">
    <source>
        <dbReference type="EMBL" id="GAA3730692.1"/>
    </source>
</evidence>
<feature type="transmembrane region" description="Helical" evidence="8">
    <location>
        <begin position="173"/>
        <end position="190"/>
    </location>
</feature>
<name>A0ABP7F3N5_9MICO</name>